<dbReference type="Proteomes" id="UP001526426">
    <property type="component" value="Unassembled WGS sequence"/>
</dbReference>
<keyword evidence="2" id="KW-0732">Signal</keyword>
<dbReference type="EMBL" id="JAIHOM010000068">
    <property type="protein sequence ID" value="MCW6037375.1"/>
    <property type="molecule type" value="Genomic_DNA"/>
</dbReference>
<keyword evidence="4" id="KW-1185">Reference proteome</keyword>
<accession>A0ABT3L8T8</accession>
<evidence type="ECO:0000256" key="2">
    <source>
        <dbReference type="SAM" id="SignalP"/>
    </source>
</evidence>
<comment type="caution">
    <text evidence="3">The sequence shown here is derived from an EMBL/GenBank/DDBJ whole genome shotgun (WGS) entry which is preliminary data.</text>
</comment>
<feature type="compositionally biased region" description="Polar residues" evidence="1">
    <location>
        <begin position="150"/>
        <end position="171"/>
    </location>
</feature>
<evidence type="ECO:0008006" key="5">
    <source>
        <dbReference type="Google" id="ProtNLM"/>
    </source>
</evidence>
<evidence type="ECO:0000313" key="3">
    <source>
        <dbReference type="EMBL" id="MCW6037375.1"/>
    </source>
</evidence>
<dbReference type="RefSeq" id="WP_265265230.1">
    <property type="nucleotide sequence ID" value="NZ_JAIHOM010000068.1"/>
</dbReference>
<feature type="signal peptide" evidence="2">
    <location>
        <begin position="1"/>
        <end position="27"/>
    </location>
</feature>
<feature type="region of interest" description="Disordered" evidence="1">
    <location>
        <begin position="146"/>
        <end position="171"/>
    </location>
</feature>
<name>A0ABT3L8T8_9CYAN</name>
<reference evidence="3 4" key="1">
    <citation type="submission" date="2021-08" db="EMBL/GenBank/DDBJ databases">
        <title>Draft genome sequence of Spirulina subsalsa with high tolerance to salinity and hype-accumulation of phycocyanin.</title>
        <authorList>
            <person name="Pei H."/>
            <person name="Jiang L."/>
        </authorList>
    </citation>
    <scope>NUCLEOTIDE SEQUENCE [LARGE SCALE GENOMIC DNA]</scope>
    <source>
        <strain evidence="3 4">FACHB-351</strain>
    </source>
</reference>
<sequence>MPSSLIKSLSILGLTLGSLSWSLPALALDFSFSFQNVSGQITGVPPGGGGATQVTVTSSPIGGSTGNYGGGGTFSISGGNISSANFTGTFNGNTLTFSGTTGTLGGVSGPVTFSPLGAAAAPWDFNPTVALLVGAGVWAIASRRKKGGQSAENPTPTTLIPNLSQSSSDTL</sequence>
<organism evidence="3 4">
    <name type="scientific">Spirulina subsalsa FACHB-351</name>
    <dbReference type="NCBI Taxonomy" id="234711"/>
    <lineage>
        <taxon>Bacteria</taxon>
        <taxon>Bacillati</taxon>
        <taxon>Cyanobacteriota</taxon>
        <taxon>Cyanophyceae</taxon>
        <taxon>Spirulinales</taxon>
        <taxon>Spirulinaceae</taxon>
        <taxon>Spirulina</taxon>
    </lineage>
</organism>
<gene>
    <name evidence="3" type="ORF">K4A83_13990</name>
</gene>
<protein>
    <recommendedName>
        <fullName evidence="5">PEP-CTERM sorting domain-containing protein</fullName>
    </recommendedName>
</protein>
<evidence type="ECO:0000256" key="1">
    <source>
        <dbReference type="SAM" id="MobiDB-lite"/>
    </source>
</evidence>
<feature type="chain" id="PRO_5046507193" description="PEP-CTERM sorting domain-containing protein" evidence="2">
    <location>
        <begin position="28"/>
        <end position="171"/>
    </location>
</feature>
<proteinExistence type="predicted"/>
<evidence type="ECO:0000313" key="4">
    <source>
        <dbReference type="Proteomes" id="UP001526426"/>
    </source>
</evidence>